<dbReference type="Proteomes" id="UP000011744">
    <property type="component" value="Unassembled WGS sequence"/>
</dbReference>
<dbReference type="InterPro" id="IPR044068">
    <property type="entry name" value="CB"/>
</dbReference>
<dbReference type="InterPro" id="IPR025166">
    <property type="entry name" value="Integrase_DNA_bind_dom"/>
</dbReference>
<evidence type="ECO:0000256" key="1">
    <source>
        <dbReference type="ARBA" id="ARBA00008857"/>
    </source>
</evidence>
<evidence type="ECO:0000259" key="7">
    <source>
        <dbReference type="PROSITE" id="PS51900"/>
    </source>
</evidence>
<dbReference type="InterPro" id="IPR011010">
    <property type="entry name" value="DNA_brk_join_enz"/>
</dbReference>
<evidence type="ECO:0000256" key="5">
    <source>
        <dbReference type="PROSITE-ProRule" id="PRU01248"/>
    </source>
</evidence>
<dbReference type="Pfam" id="PF13356">
    <property type="entry name" value="Arm-DNA-bind_3"/>
    <property type="match status" value="1"/>
</dbReference>
<reference evidence="8 9" key="1">
    <citation type="journal article" date="2014" name="Genome Announc.">
        <title>Draft Genome Sequence of Magnetospirillum sp. Strain SO-1, a Freshwater Magnetotactic Bacterium Isolated from the Ol'khovka River, Russia.</title>
        <authorList>
            <person name="Grouzdev D.S."/>
            <person name="Dziuba M.V."/>
            <person name="Sukhacheva M.S."/>
            <person name="Mardanov A.V."/>
            <person name="Beletskiy A.V."/>
            <person name="Kuznetsov B.B."/>
            <person name="Skryabin K.G."/>
        </authorList>
    </citation>
    <scope>NUCLEOTIDE SEQUENCE [LARGE SCALE GENOMIC DNA]</scope>
    <source>
        <strain evidence="8 9">SO-1</strain>
    </source>
</reference>
<protein>
    <submittedName>
        <fullName evidence="8">Phage integrase</fullName>
    </submittedName>
</protein>
<dbReference type="PATRIC" id="fig|1244869.3.peg.3388"/>
<dbReference type="STRING" id="1244869.H261_16867"/>
<dbReference type="Pfam" id="PF22022">
    <property type="entry name" value="Phage_int_M"/>
    <property type="match status" value="1"/>
</dbReference>
<dbReference type="EMBL" id="AONQ01000054">
    <property type="protein sequence ID" value="EME68718.1"/>
    <property type="molecule type" value="Genomic_DNA"/>
</dbReference>
<sequence>MARKMKQLTAMAVSKMKEPGLYADGGGLYLRVGPTGAKSWIFRYMRNRHRRDMGLGPEHAISLADARLKAEELRKQLAEDQDPLQMRDDQRLARKLEAAKTVTFKECAEDYIRAHAPGWRNAKHGDQWRNTLATYAYPTIGDLPVQSIDTGLVLKVISPIWESKTETATRVRGRMESILGWATVRSYRSGDNPARWKGHLDHLLPRRAKVQKVEHHPALPVEQMGSFMAALRKQDGIAAKGLELLILTAARTGEVMAARWSEFDLEKKLWTIPPERMKAGKEHRVPLSKAALSIVKAMQEADLSDEFVFPGTRPKKPLSNMAFLQLLKRMKRADLTSHGFRSTFRDWAAERTNYPREVAEMALAHVVSDKVEAAYRRGDLLEKRYRLMEDWAKFCAVEIQEGNILPIGQGKAIGGI</sequence>
<dbReference type="InterPro" id="IPR038488">
    <property type="entry name" value="Integrase_DNA-bd_sf"/>
</dbReference>
<keyword evidence="9" id="KW-1185">Reference proteome</keyword>
<proteinExistence type="inferred from homology"/>
<dbReference type="PANTHER" id="PTHR30629:SF2">
    <property type="entry name" value="PROPHAGE INTEGRASE INTS-RELATED"/>
    <property type="match status" value="1"/>
</dbReference>
<dbReference type="AlphaFoldDB" id="M3A7G2"/>
<evidence type="ECO:0000313" key="8">
    <source>
        <dbReference type="EMBL" id="EME68718.1"/>
    </source>
</evidence>
<feature type="domain" description="Core-binding (CB)" evidence="7">
    <location>
        <begin position="102"/>
        <end position="183"/>
    </location>
</feature>
<dbReference type="RefSeq" id="WP_008619826.1">
    <property type="nucleotide sequence ID" value="NZ_AONQ01000054.1"/>
</dbReference>
<evidence type="ECO:0000256" key="4">
    <source>
        <dbReference type="ARBA" id="ARBA00023172"/>
    </source>
</evidence>
<dbReference type="eggNOG" id="COG0582">
    <property type="taxonomic scope" value="Bacteria"/>
</dbReference>
<keyword evidence="2" id="KW-0229">DNA integration</keyword>
<dbReference type="PROSITE" id="PS51898">
    <property type="entry name" value="TYR_RECOMBINASE"/>
    <property type="match status" value="1"/>
</dbReference>
<dbReference type="InterPro" id="IPR010998">
    <property type="entry name" value="Integrase_recombinase_N"/>
</dbReference>
<dbReference type="OrthoDB" id="9795573at2"/>
<keyword evidence="3 5" id="KW-0238">DNA-binding</keyword>
<dbReference type="GO" id="GO:0015074">
    <property type="term" value="P:DNA integration"/>
    <property type="evidence" value="ECO:0007669"/>
    <property type="project" value="UniProtKB-KW"/>
</dbReference>
<dbReference type="Gene3D" id="1.10.443.10">
    <property type="entry name" value="Intergrase catalytic core"/>
    <property type="match status" value="1"/>
</dbReference>
<comment type="caution">
    <text evidence="8">The sequence shown here is derived from an EMBL/GenBank/DDBJ whole genome shotgun (WGS) entry which is preliminary data.</text>
</comment>
<dbReference type="InterPro" id="IPR002104">
    <property type="entry name" value="Integrase_catalytic"/>
</dbReference>
<accession>M3A7G2</accession>
<evidence type="ECO:0000259" key="6">
    <source>
        <dbReference type="PROSITE" id="PS51898"/>
    </source>
</evidence>
<gene>
    <name evidence="8" type="ORF">H261_16867</name>
</gene>
<evidence type="ECO:0000313" key="9">
    <source>
        <dbReference type="Proteomes" id="UP000011744"/>
    </source>
</evidence>
<comment type="similarity">
    <text evidence="1">Belongs to the 'phage' integrase family.</text>
</comment>
<dbReference type="PANTHER" id="PTHR30629">
    <property type="entry name" value="PROPHAGE INTEGRASE"/>
    <property type="match status" value="1"/>
</dbReference>
<dbReference type="CDD" id="cd00801">
    <property type="entry name" value="INT_P4_C"/>
    <property type="match status" value="1"/>
</dbReference>
<feature type="domain" description="Tyr recombinase" evidence="6">
    <location>
        <begin position="214"/>
        <end position="388"/>
    </location>
</feature>
<dbReference type="Gene3D" id="1.10.150.130">
    <property type="match status" value="1"/>
</dbReference>
<name>M3A7G2_9PROT</name>
<dbReference type="InterPro" id="IPR050808">
    <property type="entry name" value="Phage_Integrase"/>
</dbReference>
<dbReference type="GO" id="GO:0006310">
    <property type="term" value="P:DNA recombination"/>
    <property type="evidence" value="ECO:0007669"/>
    <property type="project" value="UniProtKB-KW"/>
</dbReference>
<dbReference type="InterPro" id="IPR013762">
    <property type="entry name" value="Integrase-like_cat_sf"/>
</dbReference>
<dbReference type="PROSITE" id="PS51900">
    <property type="entry name" value="CB"/>
    <property type="match status" value="1"/>
</dbReference>
<evidence type="ECO:0000256" key="3">
    <source>
        <dbReference type="ARBA" id="ARBA00023125"/>
    </source>
</evidence>
<dbReference type="GO" id="GO:0003677">
    <property type="term" value="F:DNA binding"/>
    <property type="evidence" value="ECO:0007669"/>
    <property type="project" value="UniProtKB-UniRule"/>
</dbReference>
<dbReference type="Gene3D" id="3.30.160.390">
    <property type="entry name" value="Integrase, DNA-binding domain"/>
    <property type="match status" value="1"/>
</dbReference>
<dbReference type="SUPFAM" id="SSF56349">
    <property type="entry name" value="DNA breaking-rejoining enzymes"/>
    <property type="match status" value="1"/>
</dbReference>
<dbReference type="InterPro" id="IPR053876">
    <property type="entry name" value="Phage_int_M"/>
</dbReference>
<dbReference type="Pfam" id="PF00589">
    <property type="entry name" value="Phage_integrase"/>
    <property type="match status" value="1"/>
</dbReference>
<evidence type="ECO:0000256" key="2">
    <source>
        <dbReference type="ARBA" id="ARBA00022908"/>
    </source>
</evidence>
<keyword evidence="4" id="KW-0233">DNA recombination</keyword>
<organism evidence="8 9">
    <name type="scientific">Paramagnetospirillum caucaseum</name>
    <dbReference type="NCBI Taxonomy" id="1244869"/>
    <lineage>
        <taxon>Bacteria</taxon>
        <taxon>Pseudomonadati</taxon>
        <taxon>Pseudomonadota</taxon>
        <taxon>Alphaproteobacteria</taxon>
        <taxon>Rhodospirillales</taxon>
        <taxon>Magnetospirillaceae</taxon>
        <taxon>Paramagnetospirillum</taxon>
    </lineage>
</organism>